<feature type="region of interest" description="Disordered" evidence="1">
    <location>
        <begin position="147"/>
        <end position="173"/>
    </location>
</feature>
<accession>A0A9P9HAR0</accession>
<evidence type="ECO:0000256" key="1">
    <source>
        <dbReference type="SAM" id="MobiDB-lite"/>
    </source>
</evidence>
<name>A0A9P9HAR0_FUSRE</name>
<dbReference type="EMBL" id="JAGMUX010000007">
    <property type="protein sequence ID" value="KAH7254101.1"/>
    <property type="molecule type" value="Genomic_DNA"/>
</dbReference>
<feature type="compositionally biased region" description="Polar residues" evidence="1">
    <location>
        <begin position="162"/>
        <end position="171"/>
    </location>
</feature>
<protein>
    <submittedName>
        <fullName evidence="2">Uncharacterized protein</fullName>
    </submittedName>
</protein>
<evidence type="ECO:0000313" key="2">
    <source>
        <dbReference type="EMBL" id="KAH7254101.1"/>
    </source>
</evidence>
<organism evidence="2 3">
    <name type="scientific">Fusarium redolens</name>
    <dbReference type="NCBI Taxonomy" id="48865"/>
    <lineage>
        <taxon>Eukaryota</taxon>
        <taxon>Fungi</taxon>
        <taxon>Dikarya</taxon>
        <taxon>Ascomycota</taxon>
        <taxon>Pezizomycotina</taxon>
        <taxon>Sordariomycetes</taxon>
        <taxon>Hypocreomycetidae</taxon>
        <taxon>Hypocreales</taxon>
        <taxon>Nectriaceae</taxon>
        <taxon>Fusarium</taxon>
        <taxon>Fusarium redolens species complex</taxon>
    </lineage>
</organism>
<dbReference type="GeneID" id="70227122"/>
<keyword evidence="3" id="KW-1185">Reference proteome</keyword>
<dbReference type="AlphaFoldDB" id="A0A9P9HAR0"/>
<evidence type="ECO:0000313" key="3">
    <source>
        <dbReference type="Proteomes" id="UP000720189"/>
    </source>
</evidence>
<dbReference type="RefSeq" id="XP_046050348.1">
    <property type="nucleotide sequence ID" value="XM_046197168.1"/>
</dbReference>
<gene>
    <name evidence="2" type="ORF">BKA55DRAFT_643024</name>
</gene>
<sequence length="287" mass="32849">MEASSVPMGPQLTEATYLMTRERAMLQAGDLRQKLGHRGFNQESLLPQMTQWLSRPVIKVLGDEMKNKVFMWCHKYSPSWLDEIRGANEDLSEYRYTTPITEPSSIDTTAIESLQKELGDKLDVLKKEIMTEQTKLNIYIRGQMQRLNGQHNSPQAERRSQRIGSQSTGSDISKKLQKVHQGLCLLVTEKSELVDLFHDIATRLDKDFAQKRSRPGARDLWSEDQLEDLTQHQTLGLGMGRMECKLLKNIVRDASAGEVSFEDVEYFCRQVTTHEQFKEIMEGAGLL</sequence>
<dbReference type="OrthoDB" id="5091635at2759"/>
<proteinExistence type="predicted"/>
<dbReference type="Proteomes" id="UP000720189">
    <property type="component" value="Unassembled WGS sequence"/>
</dbReference>
<comment type="caution">
    <text evidence="2">The sequence shown here is derived from an EMBL/GenBank/DDBJ whole genome shotgun (WGS) entry which is preliminary data.</text>
</comment>
<reference evidence="2" key="1">
    <citation type="journal article" date="2021" name="Nat. Commun.">
        <title>Genetic determinants of endophytism in the Arabidopsis root mycobiome.</title>
        <authorList>
            <person name="Mesny F."/>
            <person name="Miyauchi S."/>
            <person name="Thiergart T."/>
            <person name="Pickel B."/>
            <person name="Atanasova L."/>
            <person name="Karlsson M."/>
            <person name="Huettel B."/>
            <person name="Barry K.W."/>
            <person name="Haridas S."/>
            <person name="Chen C."/>
            <person name="Bauer D."/>
            <person name="Andreopoulos W."/>
            <person name="Pangilinan J."/>
            <person name="LaButti K."/>
            <person name="Riley R."/>
            <person name="Lipzen A."/>
            <person name="Clum A."/>
            <person name="Drula E."/>
            <person name="Henrissat B."/>
            <person name="Kohler A."/>
            <person name="Grigoriev I.V."/>
            <person name="Martin F.M."/>
            <person name="Hacquard S."/>
        </authorList>
    </citation>
    <scope>NUCLEOTIDE SEQUENCE</scope>
    <source>
        <strain evidence="2">MPI-CAGE-AT-0023</strain>
    </source>
</reference>